<organism evidence="4 5">
    <name type="scientific">Naumovozyma castellii</name>
    <name type="common">Yeast</name>
    <name type="synonym">Saccharomyces castellii</name>
    <dbReference type="NCBI Taxonomy" id="27288"/>
    <lineage>
        <taxon>Eukaryota</taxon>
        <taxon>Fungi</taxon>
        <taxon>Dikarya</taxon>
        <taxon>Ascomycota</taxon>
        <taxon>Saccharomycotina</taxon>
        <taxon>Saccharomycetes</taxon>
        <taxon>Saccharomycetales</taxon>
        <taxon>Saccharomycetaceae</taxon>
        <taxon>Naumovozyma</taxon>
    </lineage>
</organism>
<dbReference type="HOGENOM" id="CLU_010194_44_6_1"/>
<evidence type="ECO:0000256" key="3">
    <source>
        <dbReference type="ARBA" id="ARBA00023002"/>
    </source>
</evidence>
<dbReference type="SUPFAM" id="SSF51735">
    <property type="entry name" value="NAD(P)-binding Rossmann-fold domains"/>
    <property type="match status" value="1"/>
</dbReference>
<dbReference type="GeneID" id="96903541"/>
<gene>
    <name evidence="4" type="primary">NCAS0D03540</name>
    <name evidence="4" type="ordered locus">NCAS_0D03540</name>
</gene>
<dbReference type="STRING" id="1064592.G0VEE4"/>
<keyword evidence="5" id="KW-1185">Reference proteome</keyword>
<dbReference type="RefSeq" id="XP_003676296.1">
    <property type="nucleotide sequence ID" value="XM_003676248.1"/>
</dbReference>
<dbReference type="KEGG" id="ncs:NCAS_0D03540"/>
<proteinExistence type="inferred from homology"/>
<dbReference type="OrthoDB" id="191139at2759"/>
<dbReference type="eggNOG" id="KOG1208">
    <property type="taxonomic scope" value="Eukaryota"/>
</dbReference>
<reference evidence="4 5" key="1">
    <citation type="journal article" date="2011" name="Proc. Natl. Acad. Sci. U.S.A.">
        <title>Evolutionary erosion of yeast sex chromosomes by mating-type switching accidents.</title>
        <authorList>
            <person name="Gordon J.L."/>
            <person name="Armisen D."/>
            <person name="Proux-Wera E."/>
            <person name="Oheigeartaigh S.S."/>
            <person name="Byrne K.P."/>
            <person name="Wolfe K.H."/>
        </authorList>
    </citation>
    <scope>NUCLEOTIDE SEQUENCE [LARGE SCALE GENOMIC DNA]</scope>
    <source>
        <strain evidence="5">ATCC 76901 / BCRC 22586 / CBS 4309 / NBRC 1992 / NRRL Y-12630</strain>
    </source>
</reference>
<dbReference type="PANTHER" id="PTHR24320:SF236">
    <property type="entry name" value="SHORT-CHAIN DEHYDROGENASE-RELATED"/>
    <property type="match status" value="1"/>
</dbReference>
<evidence type="ECO:0000313" key="4">
    <source>
        <dbReference type="EMBL" id="CCC69935.1"/>
    </source>
</evidence>
<keyword evidence="2" id="KW-0521">NADP</keyword>
<keyword evidence="3" id="KW-0560">Oxidoreductase</keyword>
<dbReference type="AlphaFoldDB" id="G0VEE4"/>
<dbReference type="Proteomes" id="UP000001640">
    <property type="component" value="Chromosome 4"/>
</dbReference>
<dbReference type="EMBL" id="HE576755">
    <property type="protein sequence ID" value="CCC69935.1"/>
    <property type="molecule type" value="Genomic_DNA"/>
</dbReference>
<comment type="similarity">
    <text evidence="1">Belongs to the short-chain dehydrogenases/reductases (SDR) family.</text>
</comment>
<evidence type="ECO:0000313" key="5">
    <source>
        <dbReference type="Proteomes" id="UP000001640"/>
    </source>
</evidence>
<dbReference type="PANTHER" id="PTHR24320">
    <property type="entry name" value="RETINOL DEHYDROGENASE"/>
    <property type="match status" value="1"/>
</dbReference>
<name>G0VEE4_NAUCA</name>
<protein>
    <submittedName>
        <fullName evidence="4">Uncharacterized protein</fullName>
    </submittedName>
</protein>
<dbReference type="Gene3D" id="3.40.50.720">
    <property type="entry name" value="NAD(P)-binding Rossmann-like Domain"/>
    <property type="match status" value="1"/>
</dbReference>
<sequence length="344" mass="37908">MLVPEQQEPSCSRCYSTKEIYYGFRPNKPTLTPADYPDLSDKTAVVTGCNTGIGKHVVELLYQKNCNVIGVVRTDAKGEEAKKEIIANNPKSKGNITIIGGCDYLDLEKVPAVGGKIKEALGDKPLNIIIHNAGLMAPDNKGTSVQGYEAMFQTNVLGSQLLQHFLDPLFLKEDDISLKRIVWVSSGAHFLAPHPFGINWEDPLYESVPIAERPSQMTLYGQSKAGNIYQAKIWFEKNKEIAEKINCVSVSCYPGNLKTDLQRGWGLSLAIARALMWDGIYGAYSELFGALSPTLKSSDSGKYVVPFGEFHDPREDVKAALTNGVAEKVWEFVEEKIAPFVGDK</sequence>
<dbReference type="InterPro" id="IPR002347">
    <property type="entry name" value="SDR_fam"/>
</dbReference>
<dbReference type="Pfam" id="PF00106">
    <property type="entry name" value="adh_short"/>
    <property type="match status" value="1"/>
</dbReference>
<reference key="2">
    <citation type="submission" date="2011-08" db="EMBL/GenBank/DDBJ databases">
        <title>Genome sequence of Naumovozyma castellii.</title>
        <authorList>
            <person name="Gordon J.L."/>
            <person name="Armisen D."/>
            <person name="Proux-Wera E."/>
            <person name="OhEigeartaigh S.S."/>
            <person name="Byrne K.P."/>
            <person name="Wolfe K.H."/>
        </authorList>
    </citation>
    <scope>NUCLEOTIDE SEQUENCE</scope>
    <source>
        <strain>Type strain:CBS 4309</strain>
    </source>
</reference>
<evidence type="ECO:0000256" key="1">
    <source>
        <dbReference type="ARBA" id="ARBA00006484"/>
    </source>
</evidence>
<dbReference type="OMA" id="WLHGVEF"/>
<dbReference type="InterPro" id="IPR036291">
    <property type="entry name" value="NAD(P)-bd_dom_sf"/>
</dbReference>
<dbReference type="InParanoid" id="G0VEE4"/>
<accession>G0VEE4</accession>
<evidence type="ECO:0000256" key="2">
    <source>
        <dbReference type="ARBA" id="ARBA00022857"/>
    </source>
</evidence>
<dbReference type="GO" id="GO:0016491">
    <property type="term" value="F:oxidoreductase activity"/>
    <property type="evidence" value="ECO:0007669"/>
    <property type="project" value="UniProtKB-KW"/>
</dbReference>